<dbReference type="EMBL" id="FOEL01000039">
    <property type="protein sequence ID" value="SER89992.1"/>
    <property type="molecule type" value="Genomic_DNA"/>
</dbReference>
<gene>
    <name evidence="1" type="ORF">SAMN02787113_04857</name>
</gene>
<organism evidence="1 2">
    <name type="scientific">Lysinibacillus fusiformis</name>
    <dbReference type="NCBI Taxonomy" id="28031"/>
    <lineage>
        <taxon>Bacteria</taxon>
        <taxon>Bacillati</taxon>
        <taxon>Bacillota</taxon>
        <taxon>Bacilli</taxon>
        <taxon>Bacillales</taxon>
        <taxon>Bacillaceae</taxon>
        <taxon>Lysinibacillus</taxon>
    </lineage>
</organism>
<dbReference type="Proteomes" id="UP000199410">
    <property type="component" value="Unassembled WGS sequence"/>
</dbReference>
<protein>
    <submittedName>
        <fullName evidence="1">Uncharacterized protein</fullName>
    </submittedName>
</protein>
<comment type="caution">
    <text evidence="1">The sequence shown here is derived from an EMBL/GenBank/DDBJ whole genome shotgun (WGS) entry which is preliminary data.</text>
</comment>
<dbReference type="RefSeq" id="WP_089987442.1">
    <property type="nucleotide sequence ID" value="NZ_FMVP01000040.1"/>
</dbReference>
<proteinExistence type="predicted"/>
<reference evidence="1 2" key="1">
    <citation type="submission" date="2016-10" db="EMBL/GenBank/DDBJ databases">
        <authorList>
            <person name="Varghese N."/>
            <person name="Submissions S."/>
        </authorList>
    </citation>
    <scope>NUCLEOTIDE SEQUENCE [LARGE SCALE GENOMIC DNA]</scope>
    <source>
        <strain evidence="1 2">TC-13</strain>
    </source>
</reference>
<evidence type="ECO:0000313" key="2">
    <source>
        <dbReference type="Proteomes" id="UP000199410"/>
    </source>
</evidence>
<sequence>MTTFLKWFVPLLAFVAFVGYIAYGASTQNITTRTMAETEVLLETAHVGAIRTDLNERGQSEKDALYVDKKELVENLLAEIAATQKNLTYKLQVSYAFVDAGGKATTIDKDIRGIQYRIRYIDQKGKVKGTAERHLTLNEME</sequence>
<name>A0A1H9SYC0_9BACI</name>
<accession>A0A1H9SYC0</accession>
<dbReference type="AlphaFoldDB" id="A0A1H9SYC0"/>
<evidence type="ECO:0000313" key="1">
    <source>
        <dbReference type="EMBL" id="SER89992.1"/>
    </source>
</evidence>